<evidence type="ECO:0000313" key="6">
    <source>
        <dbReference type="EMBL" id="PWZ45610.1"/>
    </source>
</evidence>
<dbReference type="Proteomes" id="UP000251960">
    <property type="component" value="Chromosome 10"/>
</dbReference>
<dbReference type="AlphaFoldDB" id="A0A3L6GB22"/>
<reference evidence="6" key="1">
    <citation type="journal article" date="2018" name="Nat. Genet.">
        <title>Extensive intraspecific gene order and gene structural variations between Mo17 and other maize genomes.</title>
        <authorList>
            <person name="Sun S."/>
            <person name="Zhou Y."/>
            <person name="Chen J."/>
            <person name="Shi J."/>
            <person name="Zhao H."/>
            <person name="Zhao H."/>
            <person name="Song W."/>
            <person name="Zhang M."/>
            <person name="Cui Y."/>
            <person name="Dong X."/>
            <person name="Liu H."/>
            <person name="Ma X."/>
            <person name="Jiao Y."/>
            <person name="Wang B."/>
            <person name="Wei X."/>
            <person name="Stein J.C."/>
            <person name="Glaubitz J.C."/>
            <person name="Lu F."/>
            <person name="Yu G."/>
            <person name="Liang C."/>
            <person name="Fengler K."/>
            <person name="Li B."/>
            <person name="Rafalski A."/>
            <person name="Schnable P.S."/>
            <person name="Ware D.H."/>
            <person name="Buckler E.S."/>
            <person name="Lai J."/>
        </authorList>
    </citation>
    <scope>NUCLEOTIDE SEQUENCE [LARGE SCALE GENOMIC DNA]</scope>
    <source>
        <tissue evidence="6">Seedling</tissue>
    </source>
</reference>
<comment type="caution">
    <text evidence="6">The sequence shown here is derived from an EMBL/GenBank/DDBJ whole genome shotgun (WGS) entry which is preliminary data.</text>
</comment>
<feature type="domain" description="ABC-2 type transporter transmembrane" evidence="5">
    <location>
        <begin position="96"/>
        <end position="179"/>
    </location>
</feature>
<comment type="subcellular location">
    <subcellularLocation>
        <location evidence="1">Membrane</location>
        <topology evidence="1">Multi-pass membrane protein</topology>
    </subcellularLocation>
</comment>
<keyword evidence="2" id="KW-0812">Transmembrane</keyword>
<evidence type="ECO:0000256" key="2">
    <source>
        <dbReference type="ARBA" id="ARBA00022692"/>
    </source>
</evidence>
<dbReference type="PANTHER" id="PTHR48040">
    <property type="entry name" value="PLEIOTROPIC DRUG RESISTANCE PROTEIN 1-LIKE ISOFORM X1"/>
    <property type="match status" value="1"/>
</dbReference>
<organism evidence="6">
    <name type="scientific">Zea mays</name>
    <name type="common">Maize</name>
    <dbReference type="NCBI Taxonomy" id="4577"/>
    <lineage>
        <taxon>Eukaryota</taxon>
        <taxon>Viridiplantae</taxon>
        <taxon>Streptophyta</taxon>
        <taxon>Embryophyta</taxon>
        <taxon>Tracheophyta</taxon>
        <taxon>Spermatophyta</taxon>
        <taxon>Magnoliopsida</taxon>
        <taxon>Liliopsida</taxon>
        <taxon>Poales</taxon>
        <taxon>Poaceae</taxon>
        <taxon>PACMAD clade</taxon>
        <taxon>Panicoideae</taxon>
        <taxon>Andropogonodae</taxon>
        <taxon>Andropogoneae</taxon>
        <taxon>Tripsacinae</taxon>
        <taxon>Zea</taxon>
    </lineage>
</organism>
<evidence type="ECO:0000256" key="3">
    <source>
        <dbReference type="ARBA" id="ARBA00022989"/>
    </source>
</evidence>
<gene>
    <name evidence="6" type="primary">ABCG42_1</name>
    <name evidence="6" type="ORF">Zm00014a_006266</name>
</gene>
<dbReference type="ExpressionAtlas" id="A0A3L6GB22">
    <property type="expression patterns" value="baseline"/>
</dbReference>
<dbReference type="EMBL" id="NCVQ01000002">
    <property type="protein sequence ID" value="PWZ45610.1"/>
    <property type="molecule type" value="Genomic_DNA"/>
</dbReference>
<evidence type="ECO:0000259" key="5">
    <source>
        <dbReference type="Pfam" id="PF01061"/>
    </source>
</evidence>
<evidence type="ECO:0000256" key="4">
    <source>
        <dbReference type="ARBA" id="ARBA00023136"/>
    </source>
</evidence>
<protein>
    <submittedName>
        <fullName evidence="6">ABC transporter G family member 42</fullName>
    </submittedName>
</protein>
<keyword evidence="3" id="KW-1133">Transmembrane helix</keyword>
<sequence length="179" mass="20247">MGPHRFPFRAARAPRYLSLGYIEFTFEDFFAMNWFTSRLKSVSVERVWFGLLWCMCMLLVDPSRLRYADSDVAAANGGVIPGPNRFSLEFDSHSVSTLSCFICAFLNFLHFGINCPRLEGDATTLRMVIGLMYTIVMFVGINNCSNAQPIVSIERMVFYRERAAAGMYSAMPYVVAQAI</sequence>
<dbReference type="GO" id="GO:0140359">
    <property type="term" value="F:ABC-type transporter activity"/>
    <property type="evidence" value="ECO:0007669"/>
    <property type="project" value="InterPro"/>
</dbReference>
<dbReference type="PANTHER" id="PTHR48040:SF28">
    <property type="entry name" value="ABC TRANSPORTER G FAMILY MEMBER 39-LIKE"/>
    <property type="match status" value="1"/>
</dbReference>
<accession>A0A3L6GB22</accession>
<name>A0A3L6GB22_MAIZE</name>
<proteinExistence type="predicted"/>
<dbReference type="InterPro" id="IPR013525">
    <property type="entry name" value="ABC2_TM"/>
</dbReference>
<dbReference type="GO" id="GO:0016020">
    <property type="term" value="C:membrane"/>
    <property type="evidence" value="ECO:0007669"/>
    <property type="project" value="UniProtKB-SubCell"/>
</dbReference>
<evidence type="ECO:0000256" key="1">
    <source>
        <dbReference type="ARBA" id="ARBA00004141"/>
    </source>
</evidence>
<keyword evidence="4" id="KW-0472">Membrane</keyword>
<dbReference type="Pfam" id="PF01061">
    <property type="entry name" value="ABC2_membrane"/>
    <property type="match status" value="1"/>
</dbReference>